<dbReference type="STRING" id="767519.SAMN05216559_3660"/>
<gene>
    <name evidence="2" type="ORF">SAMN05216559_3660</name>
</gene>
<reference evidence="2 3" key="1">
    <citation type="submission" date="2016-10" db="EMBL/GenBank/DDBJ databases">
        <authorList>
            <person name="de Groot N.N."/>
        </authorList>
    </citation>
    <scope>NUCLEOTIDE SEQUENCE [LARGE SCALE GENOMIC DNA]</scope>
    <source>
        <strain evidence="2 3">CGMCC 1.10457</strain>
    </source>
</reference>
<dbReference type="PANTHER" id="PTHR40045">
    <property type="entry name" value="YCGG FAMILY PROTEIN"/>
    <property type="match status" value="1"/>
</dbReference>
<evidence type="ECO:0000313" key="3">
    <source>
        <dbReference type="Proteomes" id="UP000199062"/>
    </source>
</evidence>
<dbReference type="OrthoDB" id="165320at2157"/>
<proteinExistence type="predicted"/>
<feature type="region of interest" description="Disordered" evidence="1">
    <location>
        <begin position="256"/>
        <end position="281"/>
    </location>
</feature>
<dbReference type="PANTHER" id="PTHR40045:SF1">
    <property type="entry name" value="YQCI_YCGG FAMILY PROTEIN"/>
    <property type="match status" value="1"/>
</dbReference>
<dbReference type="RefSeq" id="WP_089818396.1">
    <property type="nucleotide sequence ID" value="NZ_FOZK01000004.1"/>
</dbReference>
<evidence type="ECO:0000256" key="1">
    <source>
        <dbReference type="SAM" id="MobiDB-lite"/>
    </source>
</evidence>
<evidence type="ECO:0008006" key="4">
    <source>
        <dbReference type="Google" id="ProtNLM"/>
    </source>
</evidence>
<organism evidence="2 3">
    <name type="scientific">Halomicrobium zhouii</name>
    <dbReference type="NCBI Taxonomy" id="767519"/>
    <lineage>
        <taxon>Archaea</taxon>
        <taxon>Methanobacteriati</taxon>
        <taxon>Methanobacteriota</taxon>
        <taxon>Stenosarchaea group</taxon>
        <taxon>Halobacteria</taxon>
        <taxon>Halobacteriales</taxon>
        <taxon>Haloarculaceae</taxon>
        <taxon>Halomicrobium</taxon>
    </lineage>
</organism>
<protein>
    <recommendedName>
        <fullName evidence="4">YqcI/YcgG family protein</fullName>
    </recommendedName>
</protein>
<accession>A0A1I6M343</accession>
<dbReference type="AlphaFoldDB" id="A0A1I6M343"/>
<keyword evidence="3" id="KW-1185">Reference proteome</keyword>
<dbReference type="Proteomes" id="UP000199062">
    <property type="component" value="Unassembled WGS sequence"/>
</dbReference>
<evidence type="ECO:0000313" key="2">
    <source>
        <dbReference type="EMBL" id="SFS10106.1"/>
    </source>
</evidence>
<name>A0A1I6M343_9EURY</name>
<sequence>MTESIVGGLQDQATVEQRVESGAAPDWVAAHWHSFRERLVGDHDGAPFPCFFGAESVANGDPLYTAVPSMTSRDALLDLGRTLLEYLDTYEDHSDRASLVAFFRPPERDRTEREYHEGLWHILQFLHVHDPEPWPADIPTDPDDPYWEFSFGGEPMFPTCRAPFYDQRLSRHCPVGLEVTFQPRALFESLDVTGDTEWGQQARDIIQDRLEEYDGVCPHADLGDWGIEGDREWRQYMLSSDDAQAPDRCPIKVTREHPKATDLCTEETASNADPSSPGAAR</sequence>
<dbReference type="InterPro" id="IPR014988">
    <property type="entry name" value="Uncharacterised_YqcI/YcgG"/>
</dbReference>
<dbReference type="EMBL" id="FOZK01000004">
    <property type="protein sequence ID" value="SFS10106.1"/>
    <property type="molecule type" value="Genomic_DNA"/>
</dbReference>
<dbReference type="Pfam" id="PF08892">
    <property type="entry name" value="YqcI_YcgG"/>
    <property type="match status" value="1"/>
</dbReference>